<dbReference type="SUPFAM" id="SSF54001">
    <property type="entry name" value="Cysteine proteinases"/>
    <property type="match status" value="1"/>
</dbReference>
<keyword evidence="1" id="KW-0812">Transmembrane</keyword>
<keyword evidence="1" id="KW-0472">Membrane</keyword>
<evidence type="ECO:0000313" key="4">
    <source>
        <dbReference type="Proteomes" id="UP000677616"/>
    </source>
</evidence>
<name>A0ABX7YIS8_9STRE</name>
<proteinExistence type="predicted"/>
<accession>A0ABX7YIS8</accession>
<dbReference type="PROSITE" id="PS50911">
    <property type="entry name" value="CHAP"/>
    <property type="match status" value="1"/>
</dbReference>
<evidence type="ECO:0000256" key="1">
    <source>
        <dbReference type="SAM" id="Phobius"/>
    </source>
</evidence>
<feature type="transmembrane region" description="Helical" evidence="1">
    <location>
        <begin position="7"/>
        <end position="30"/>
    </location>
</feature>
<dbReference type="Proteomes" id="UP000677616">
    <property type="component" value="Chromosome"/>
</dbReference>
<dbReference type="RefSeq" id="WP_212569720.1">
    <property type="nucleotide sequence ID" value="NZ_CP073084.1"/>
</dbReference>
<dbReference type="EMBL" id="CP073084">
    <property type="protein sequence ID" value="QUE53547.1"/>
    <property type="molecule type" value="Genomic_DNA"/>
</dbReference>
<dbReference type="Gene3D" id="3.90.1720.10">
    <property type="entry name" value="endopeptidase domain like (from Nostoc punctiforme)"/>
    <property type="match status" value="1"/>
</dbReference>
<dbReference type="InterPro" id="IPR007921">
    <property type="entry name" value="CHAP_dom"/>
</dbReference>
<organism evidence="3 4">
    <name type="scientific">Streptococcus oriscaviae</name>
    <dbReference type="NCBI Taxonomy" id="2781599"/>
    <lineage>
        <taxon>Bacteria</taxon>
        <taxon>Bacillati</taxon>
        <taxon>Bacillota</taxon>
        <taxon>Bacilli</taxon>
        <taxon>Lactobacillales</taxon>
        <taxon>Streptococcaceae</taxon>
        <taxon>Streptococcus</taxon>
    </lineage>
</organism>
<dbReference type="Gene3D" id="1.10.530.10">
    <property type="match status" value="1"/>
</dbReference>
<feature type="domain" description="Peptidase C51" evidence="2">
    <location>
        <begin position="239"/>
        <end position="365"/>
    </location>
</feature>
<sequence>MKSKKRLAKFFVCCLVLFPLILPVIILMLFSSGRSDTSEYTNSWSTGDPYTHNLFVKRFGITATQLDGYLASTGIDYDKSRINGRLLLEWERESGVDVRAIVAMAQMESGFGTAGVARLPGANMFGYGAFDSNPENAANYNDKIAIVELAKVTLKANKNESFKVQDDKARKHASGSLNVSTEGGLYFTDTSGSGKRRAEVMKRVDDFINANGGTPQAPLSRNTVRGTGVANPGEITLDLPSGYTLDSPIDINGYIAQSYPWGQCTWFVFNRAKTFGIHFDPYMGNGGDWKFKAGYVVTHVPTKHAAISFSPYELISDPTYGHVAFVEDVKSDGSILISEANLKGLGMVNYRVIDASTARTLSYVIGHR</sequence>
<reference evidence="3 4" key="1">
    <citation type="submission" date="2021-04" db="EMBL/GenBank/DDBJ databases">
        <title>Complete genome sequence of a novel Streptococcus species.</title>
        <authorList>
            <person name="Teng J.L.L."/>
        </authorList>
    </citation>
    <scope>NUCLEOTIDE SEQUENCE [LARGE SCALE GENOMIC DNA]</scope>
    <source>
        <strain evidence="3 4">HKU75</strain>
    </source>
</reference>
<dbReference type="InterPro" id="IPR038765">
    <property type="entry name" value="Papain-like_cys_pep_sf"/>
</dbReference>
<gene>
    <name evidence="3" type="ORF">INT76_06695</name>
</gene>
<dbReference type="Pfam" id="PF05257">
    <property type="entry name" value="CHAP"/>
    <property type="match status" value="1"/>
</dbReference>
<keyword evidence="4" id="KW-1185">Reference proteome</keyword>
<keyword evidence="1" id="KW-1133">Transmembrane helix</keyword>
<evidence type="ECO:0000313" key="3">
    <source>
        <dbReference type="EMBL" id="QUE53547.1"/>
    </source>
</evidence>
<evidence type="ECO:0000259" key="2">
    <source>
        <dbReference type="PROSITE" id="PS50911"/>
    </source>
</evidence>
<protein>
    <submittedName>
        <fullName evidence="3">CHAP domain-containing protein</fullName>
    </submittedName>
</protein>